<dbReference type="Gene3D" id="3.30.2010.10">
    <property type="entry name" value="Metalloproteases ('zincins'), catalytic domain"/>
    <property type="match status" value="1"/>
</dbReference>
<dbReference type="PANTHER" id="PTHR22726">
    <property type="entry name" value="METALLOENDOPEPTIDASE OMA1"/>
    <property type="match status" value="1"/>
</dbReference>
<reference evidence="10 11" key="1">
    <citation type="submission" date="2018-05" db="EMBL/GenBank/DDBJ databases">
        <title>Genomic Encyclopedia of Type Strains, Phase IV (KMG-IV): sequencing the most valuable type-strain genomes for metagenomic binning, comparative biology and taxonomic classification.</title>
        <authorList>
            <person name="Goeker M."/>
        </authorList>
    </citation>
    <scope>NUCLEOTIDE SEQUENCE [LARGE SCALE GENOMIC DNA]</scope>
    <source>
        <strain evidence="10 11">DSM 25350</strain>
    </source>
</reference>
<dbReference type="GO" id="GO:0004222">
    <property type="term" value="F:metalloendopeptidase activity"/>
    <property type="evidence" value="ECO:0007669"/>
    <property type="project" value="InterPro"/>
</dbReference>
<dbReference type="AlphaFoldDB" id="A0A316FXV0"/>
<dbReference type="InterPro" id="IPR051156">
    <property type="entry name" value="Mito/Outer_Membr_Metalloprot"/>
</dbReference>
<organism evidence="10 11">
    <name type="scientific">Pleionea mediterranea</name>
    <dbReference type="NCBI Taxonomy" id="523701"/>
    <lineage>
        <taxon>Bacteria</taxon>
        <taxon>Pseudomonadati</taxon>
        <taxon>Pseudomonadota</taxon>
        <taxon>Gammaproteobacteria</taxon>
        <taxon>Oceanospirillales</taxon>
        <taxon>Pleioneaceae</taxon>
        <taxon>Pleionea</taxon>
    </lineage>
</organism>
<dbReference type="GO" id="GO:0051603">
    <property type="term" value="P:proteolysis involved in protein catabolic process"/>
    <property type="evidence" value="ECO:0007669"/>
    <property type="project" value="TreeGrafter"/>
</dbReference>
<evidence type="ECO:0000313" key="11">
    <source>
        <dbReference type="Proteomes" id="UP000245790"/>
    </source>
</evidence>
<evidence type="ECO:0000256" key="6">
    <source>
        <dbReference type="ARBA" id="ARBA00022833"/>
    </source>
</evidence>
<dbReference type="InterPro" id="IPR001915">
    <property type="entry name" value="Peptidase_M48"/>
</dbReference>
<feature type="binding site" evidence="8">
    <location>
        <position position="139"/>
    </location>
    <ligand>
        <name>Zn(2+)</name>
        <dbReference type="ChEBI" id="CHEBI:29105"/>
        <note>catalytic</note>
    </ligand>
</feature>
<dbReference type="EMBL" id="QGGU01000003">
    <property type="protein sequence ID" value="PWK53418.1"/>
    <property type="molecule type" value="Genomic_DNA"/>
</dbReference>
<keyword evidence="5 8" id="KW-0378">Hydrolase</keyword>
<evidence type="ECO:0000259" key="9">
    <source>
        <dbReference type="Pfam" id="PF01435"/>
    </source>
</evidence>
<evidence type="ECO:0000256" key="4">
    <source>
        <dbReference type="ARBA" id="ARBA00022764"/>
    </source>
</evidence>
<comment type="similarity">
    <text evidence="8">Belongs to the peptidase M48 family. BepA subfamily.</text>
</comment>
<evidence type="ECO:0000256" key="5">
    <source>
        <dbReference type="ARBA" id="ARBA00022801"/>
    </source>
</evidence>
<dbReference type="EC" id="3.4.-.-" evidence="8"/>
<keyword evidence="1 8" id="KW-0645">Protease</keyword>
<accession>A0A316FXV0</accession>
<dbReference type="RefSeq" id="WP_109762666.1">
    <property type="nucleotide sequence ID" value="NZ_QGGU01000003.1"/>
</dbReference>
<keyword evidence="3 8" id="KW-0732">Signal</keyword>
<dbReference type="Pfam" id="PF01435">
    <property type="entry name" value="Peptidase_M48"/>
    <property type="match status" value="1"/>
</dbReference>
<feature type="active site" description="Proton donor" evidence="8">
    <location>
        <position position="208"/>
    </location>
</feature>
<gene>
    <name evidence="10" type="ORF">C8D97_103245</name>
</gene>
<dbReference type="GO" id="GO:0008270">
    <property type="term" value="F:zinc ion binding"/>
    <property type="evidence" value="ECO:0007669"/>
    <property type="project" value="UniProtKB-UniRule"/>
</dbReference>
<evidence type="ECO:0000256" key="3">
    <source>
        <dbReference type="ARBA" id="ARBA00022729"/>
    </source>
</evidence>
<dbReference type="InterPro" id="IPR030873">
    <property type="entry name" value="Protease_BepA"/>
</dbReference>
<comment type="cofactor">
    <cofactor evidence="8">
        <name>Zn(2+)</name>
        <dbReference type="ChEBI" id="CHEBI:29105"/>
    </cofactor>
    <text evidence="8">Binds 1 zinc ion per subunit.</text>
</comment>
<dbReference type="CDD" id="cd07333">
    <property type="entry name" value="M48C_bepA_like"/>
    <property type="match status" value="1"/>
</dbReference>
<comment type="caution">
    <text evidence="10">The sequence shown here is derived from an EMBL/GenBank/DDBJ whole genome shotgun (WGS) entry which is preliminary data.</text>
</comment>
<keyword evidence="2 8" id="KW-0479">Metal-binding</keyword>
<keyword evidence="6 8" id="KW-0862">Zinc</keyword>
<dbReference type="GO" id="GO:0042597">
    <property type="term" value="C:periplasmic space"/>
    <property type="evidence" value="ECO:0007669"/>
    <property type="project" value="UniProtKB-SubCell"/>
</dbReference>
<comment type="function">
    <text evidence="8">Functions as both a chaperone and a metalloprotease. Maintains the integrity of the outer membrane by promoting either the assembly or the elimination of outer membrane proteins, depending on their folding state.</text>
</comment>
<comment type="subcellular location">
    <subcellularLocation>
        <location evidence="8">Periplasm</location>
    </subcellularLocation>
</comment>
<evidence type="ECO:0000256" key="2">
    <source>
        <dbReference type="ARBA" id="ARBA00022723"/>
    </source>
</evidence>
<dbReference type="Proteomes" id="UP000245790">
    <property type="component" value="Unassembled WGS sequence"/>
</dbReference>
<keyword evidence="11" id="KW-1185">Reference proteome</keyword>
<evidence type="ECO:0000256" key="7">
    <source>
        <dbReference type="ARBA" id="ARBA00023049"/>
    </source>
</evidence>
<dbReference type="OrthoDB" id="9810445at2"/>
<dbReference type="HAMAP" id="MF_00997">
    <property type="entry name" value="Protease_BepA"/>
    <property type="match status" value="1"/>
</dbReference>
<evidence type="ECO:0000313" key="10">
    <source>
        <dbReference type="EMBL" id="PWK53418.1"/>
    </source>
</evidence>
<feature type="binding site" evidence="8">
    <location>
        <position position="143"/>
    </location>
    <ligand>
        <name>Zn(2+)</name>
        <dbReference type="ChEBI" id="CHEBI:29105"/>
        <note>catalytic</note>
    </ligand>
</feature>
<dbReference type="Pfam" id="PF14559">
    <property type="entry name" value="TPR_19"/>
    <property type="match status" value="1"/>
</dbReference>
<proteinExistence type="inferred from homology"/>
<sequence>MRQPKTLNALIPQITSLLTSVVIFGSTAFAASNQLPDMGSSTSRTLSIQQEQAIGDEYILGVRRYLPLANDPLAVDYINHIGFRLVEQNPEAQDRKFYFFLVKDATLNAFALPGGYIGTHTGLVTAAENESELAAVLGHEIAHVTQRHLARRLELQNQLSFPALASFIGGIIVASQNPEAGIGMMATAQAGVKQALINHTRENEKEADRVGIHAMSRAGFDPEAVAAFFEKMQQATRYLRKPPEFLMTHPVSQTRISDARARARSMPAPYDPDSLDFHLIKSRLGVSTEKINSSKYQENAKRYQNDKVTQEVELYEFALQSTLNESYNTAISILTQLYLKRQRNLIYLVSLADAYIAAGQPAKAMPFLEAELKTTPTSYPLIMTYARALIDNEQPRAARAILLEHAYSGRTEPQIFQLLGEAQSLSGFVDEVHESQGQYLYATGDLEGALAQFELAIGRSSDDPYASTRIQAKIDKIRFILRQRKTRH</sequence>
<dbReference type="PANTHER" id="PTHR22726:SF1">
    <property type="entry name" value="METALLOENDOPEPTIDASE OMA1, MITOCHONDRIAL"/>
    <property type="match status" value="1"/>
</dbReference>
<keyword evidence="7 8" id="KW-0482">Metalloprotease</keyword>
<name>A0A316FXV0_9GAMM</name>
<feature type="active site" evidence="8">
    <location>
        <position position="140"/>
    </location>
</feature>
<evidence type="ECO:0000256" key="1">
    <source>
        <dbReference type="ARBA" id="ARBA00022670"/>
    </source>
</evidence>
<dbReference type="SUPFAM" id="SSF48452">
    <property type="entry name" value="TPR-like"/>
    <property type="match status" value="1"/>
</dbReference>
<dbReference type="GO" id="GO:0016020">
    <property type="term" value="C:membrane"/>
    <property type="evidence" value="ECO:0007669"/>
    <property type="project" value="InterPro"/>
</dbReference>
<dbReference type="Gene3D" id="1.25.40.10">
    <property type="entry name" value="Tetratricopeptide repeat domain"/>
    <property type="match status" value="1"/>
</dbReference>
<dbReference type="InterPro" id="IPR011990">
    <property type="entry name" value="TPR-like_helical_dom_sf"/>
</dbReference>
<keyword evidence="4 8" id="KW-0574">Periplasm</keyword>
<protein>
    <recommendedName>
        <fullName evidence="8">Putative beta-barrel assembly-enhancing protease</fullName>
        <ecNumber evidence="8">3.4.-.-</ecNumber>
    </recommendedName>
</protein>
<feature type="binding site" evidence="8">
    <location>
        <position position="204"/>
    </location>
    <ligand>
        <name>Zn(2+)</name>
        <dbReference type="ChEBI" id="CHEBI:29105"/>
        <note>catalytic</note>
    </ligand>
</feature>
<feature type="domain" description="Peptidase M48" evidence="9">
    <location>
        <begin position="80"/>
        <end position="262"/>
    </location>
</feature>
<evidence type="ECO:0000256" key="8">
    <source>
        <dbReference type="HAMAP-Rule" id="MF_00997"/>
    </source>
</evidence>